<evidence type="ECO:0000256" key="2">
    <source>
        <dbReference type="SAM" id="SignalP"/>
    </source>
</evidence>
<feature type="chain" id="PRO_5046610269" description="Peptidase S1 domain-containing protein" evidence="2">
    <location>
        <begin position="24"/>
        <end position="128"/>
    </location>
</feature>
<keyword evidence="1" id="KW-1015">Disulfide bond</keyword>
<dbReference type="SUPFAM" id="SSF50494">
    <property type="entry name" value="Trypsin-like serine proteases"/>
    <property type="match status" value="1"/>
</dbReference>
<gene>
    <name evidence="4" type="ORF">ODALV1_LOCUS17796</name>
</gene>
<dbReference type="InterPro" id="IPR009003">
    <property type="entry name" value="Peptidase_S1_PA"/>
</dbReference>
<feature type="domain" description="Peptidase S1" evidence="3">
    <location>
        <begin position="35"/>
        <end position="109"/>
    </location>
</feature>
<dbReference type="PANTHER" id="PTHR24252:SF7">
    <property type="entry name" value="HYALIN"/>
    <property type="match status" value="1"/>
</dbReference>
<keyword evidence="2" id="KW-0732">Signal</keyword>
<protein>
    <recommendedName>
        <fullName evidence="3">Peptidase S1 domain-containing protein</fullName>
    </recommendedName>
</protein>
<comment type="caution">
    <text evidence="4">The sequence shown here is derived from an EMBL/GenBank/DDBJ whole genome shotgun (WGS) entry which is preliminary data.</text>
</comment>
<evidence type="ECO:0000313" key="5">
    <source>
        <dbReference type="Proteomes" id="UP001642540"/>
    </source>
</evidence>
<dbReference type="Pfam" id="PF00089">
    <property type="entry name" value="Trypsin"/>
    <property type="match status" value="1"/>
</dbReference>
<dbReference type="PROSITE" id="PS50240">
    <property type="entry name" value="TRYPSIN_DOM"/>
    <property type="match status" value="1"/>
</dbReference>
<evidence type="ECO:0000313" key="4">
    <source>
        <dbReference type="EMBL" id="CAL8117654.1"/>
    </source>
</evidence>
<dbReference type="InterPro" id="IPR018114">
    <property type="entry name" value="TRYPSIN_HIS"/>
</dbReference>
<dbReference type="Gene3D" id="2.40.10.10">
    <property type="entry name" value="Trypsin-like serine proteases"/>
    <property type="match status" value="1"/>
</dbReference>
<keyword evidence="5" id="KW-1185">Reference proteome</keyword>
<organism evidence="4 5">
    <name type="scientific">Orchesella dallaii</name>
    <dbReference type="NCBI Taxonomy" id="48710"/>
    <lineage>
        <taxon>Eukaryota</taxon>
        <taxon>Metazoa</taxon>
        <taxon>Ecdysozoa</taxon>
        <taxon>Arthropoda</taxon>
        <taxon>Hexapoda</taxon>
        <taxon>Collembola</taxon>
        <taxon>Entomobryomorpha</taxon>
        <taxon>Entomobryoidea</taxon>
        <taxon>Orchesellidae</taxon>
        <taxon>Orchesellinae</taxon>
        <taxon>Orchesella</taxon>
    </lineage>
</organism>
<dbReference type="PANTHER" id="PTHR24252">
    <property type="entry name" value="ACROSIN-RELATED"/>
    <property type="match status" value="1"/>
</dbReference>
<feature type="signal peptide" evidence="2">
    <location>
        <begin position="1"/>
        <end position="23"/>
    </location>
</feature>
<dbReference type="InterPro" id="IPR043504">
    <property type="entry name" value="Peptidase_S1_PA_chymotrypsin"/>
</dbReference>
<dbReference type="PROSITE" id="PS00134">
    <property type="entry name" value="TRYPSIN_HIS"/>
    <property type="match status" value="1"/>
</dbReference>
<sequence>MPYFNVISFCLILTINFSFTTLSQESHENDSSNISFGGVEAKKGEFPWIIEIRFEDVTVCGGSLIHKNWVVTAAHCFAFSKENYTLIAGDHNTTADEGTEQIRTIENIYYFGFGFNKLGKLYYKKIIN</sequence>
<dbReference type="EMBL" id="CAXLJM020000055">
    <property type="protein sequence ID" value="CAL8117654.1"/>
    <property type="molecule type" value="Genomic_DNA"/>
</dbReference>
<accession>A0ABP1R3L5</accession>
<proteinExistence type="predicted"/>
<evidence type="ECO:0000256" key="1">
    <source>
        <dbReference type="ARBA" id="ARBA00023157"/>
    </source>
</evidence>
<dbReference type="InterPro" id="IPR001254">
    <property type="entry name" value="Trypsin_dom"/>
</dbReference>
<dbReference type="Proteomes" id="UP001642540">
    <property type="component" value="Unassembled WGS sequence"/>
</dbReference>
<evidence type="ECO:0000259" key="3">
    <source>
        <dbReference type="PROSITE" id="PS50240"/>
    </source>
</evidence>
<reference evidence="4 5" key="1">
    <citation type="submission" date="2024-08" db="EMBL/GenBank/DDBJ databases">
        <authorList>
            <person name="Cucini C."/>
            <person name="Frati F."/>
        </authorList>
    </citation>
    <scope>NUCLEOTIDE SEQUENCE [LARGE SCALE GENOMIC DNA]</scope>
</reference>
<name>A0ABP1R3L5_9HEXA</name>